<sequence length="357" mass="40419">MSSGKKKLTDEEVREMIEDSDDEDFSDGSDEEFVPSGEELEDSEMEDVIEDIEYDRNYVCESQPNENDRNRALSSPSESTDEENDPYEGLDKPGTVVAKLCELLLDQGRVLIADNYYTSVPLAKYLKDRKTDLCGTLRKNRVGLPLNVTKSKLKKGQCVARQKDNYITVLKWHDKRDVLMISTCHGDEMTSVRTRLGETLKPNAVIDYNDAKKGIDVADQLSSYHSPLHKSLTWFKKVAVDLLFRVAVVNARCIYNEYSTGAPLTMLEVQEQIIRHLLGPSANVTTPARPPSQGLSTHKLTEIPRRNNMLVRKRCTNCYTKLRKEGMPAASKAKQVHTECIQCQKAFCLDCFNNVHC</sequence>
<dbReference type="InterPro" id="IPR029526">
    <property type="entry name" value="PGBD"/>
</dbReference>
<reference evidence="3 4" key="1">
    <citation type="submission" date="2020-11" db="EMBL/GenBank/DDBJ databases">
        <authorList>
            <person name="Wallbank WR R."/>
            <person name="Pardo Diaz C."/>
            <person name="Kozak K."/>
            <person name="Martin S."/>
            <person name="Jiggins C."/>
            <person name="Moest M."/>
            <person name="Warren A I."/>
            <person name="Generalovic N T."/>
            <person name="Byers J.R.P. K."/>
            <person name="Montejo-Kovacevich G."/>
            <person name="Yen C E."/>
        </authorList>
    </citation>
    <scope>NUCLEOTIDE SEQUENCE [LARGE SCALE GENOMIC DNA]</scope>
</reference>
<feature type="region of interest" description="Disordered" evidence="1">
    <location>
        <begin position="1"/>
        <end position="91"/>
    </location>
</feature>
<accession>A0A7R8UZ15</accession>
<dbReference type="OMA" id="NIMHERK"/>
<dbReference type="InParanoid" id="A0A7R8UZ15"/>
<dbReference type="PANTHER" id="PTHR46599">
    <property type="entry name" value="PIGGYBAC TRANSPOSABLE ELEMENT-DERIVED PROTEIN 4"/>
    <property type="match status" value="1"/>
</dbReference>
<dbReference type="Pfam" id="PF13843">
    <property type="entry name" value="DDE_Tnp_1_7"/>
    <property type="match status" value="1"/>
</dbReference>
<dbReference type="Proteomes" id="UP000594454">
    <property type="component" value="Chromosome 4"/>
</dbReference>
<feature type="compositionally biased region" description="Basic and acidic residues" evidence="1">
    <location>
        <begin position="7"/>
        <end position="17"/>
    </location>
</feature>
<feature type="compositionally biased region" description="Acidic residues" evidence="1">
    <location>
        <begin position="79"/>
        <end position="88"/>
    </location>
</feature>
<proteinExistence type="predicted"/>
<dbReference type="PANTHER" id="PTHR46599:SF3">
    <property type="entry name" value="PIGGYBAC TRANSPOSABLE ELEMENT-DERIVED PROTEIN 4"/>
    <property type="match status" value="1"/>
</dbReference>
<dbReference type="AlphaFoldDB" id="A0A7R8UZ15"/>
<evidence type="ECO:0000259" key="2">
    <source>
        <dbReference type="Pfam" id="PF13843"/>
    </source>
</evidence>
<gene>
    <name evidence="3" type="ORF">HERILL_LOCUS12159</name>
</gene>
<dbReference type="EMBL" id="LR899012">
    <property type="protein sequence ID" value="CAD7089622.1"/>
    <property type="molecule type" value="Genomic_DNA"/>
</dbReference>
<evidence type="ECO:0000313" key="3">
    <source>
        <dbReference type="EMBL" id="CAD7089622.1"/>
    </source>
</evidence>
<keyword evidence="4" id="KW-1185">Reference proteome</keyword>
<name>A0A7R8UZ15_HERIL</name>
<protein>
    <recommendedName>
        <fullName evidence="2">PiggyBac transposable element-derived protein domain-containing protein</fullName>
    </recommendedName>
</protein>
<evidence type="ECO:0000313" key="4">
    <source>
        <dbReference type="Proteomes" id="UP000594454"/>
    </source>
</evidence>
<evidence type="ECO:0000256" key="1">
    <source>
        <dbReference type="SAM" id="MobiDB-lite"/>
    </source>
</evidence>
<organism evidence="3 4">
    <name type="scientific">Hermetia illucens</name>
    <name type="common">Black soldier fly</name>
    <dbReference type="NCBI Taxonomy" id="343691"/>
    <lineage>
        <taxon>Eukaryota</taxon>
        <taxon>Metazoa</taxon>
        <taxon>Ecdysozoa</taxon>
        <taxon>Arthropoda</taxon>
        <taxon>Hexapoda</taxon>
        <taxon>Insecta</taxon>
        <taxon>Pterygota</taxon>
        <taxon>Neoptera</taxon>
        <taxon>Endopterygota</taxon>
        <taxon>Diptera</taxon>
        <taxon>Brachycera</taxon>
        <taxon>Stratiomyomorpha</taxon>
        <taxon>Stratiomyidae</taxon>
        <taxon>Hermetiinae</taxon>
        <taxon>Hermetia</taxon>
    </lineage>
</organism>
<feature type="compositionally biased region" description="Acidic residues" evidence="1">
    <location>
        <begin position="18"/>
        <end position="53"/>
    </location>
</feature>
<feature type="domain" description="PiggyBac transposable element-derived protein" evidence="2">
    <location>
        <begin position="82"/>
        <end position="251"/>
    </location>
</feature>
<dbReference type="OrthoDB" id="123207at2759"/>